<protein>
    <submittedName>
        <fullName evidence="1">Uncharacterized protein</fullName>
    </submittedName>
</protein>
<dbReference type="EMBL" id="JAFLEQ010000017">
    <property type="protein sequence ID" value="MBN9645203.1"/>
    <property type="molecule type" value="Genomic_DNA"/>
</dbReference>
<evidence type="ECO:0000313" key="2">
    <source>
        <dbReference type="Proteomes" id="UP000664332"/>
    </source>
</evidence>
<name>A0A939IYK2_9CORY</name>
<accession>A0A939IYK2</accession>
<reference evidence="1" key="1">
    <citation type="submission" date="2021-03" db="EMBL/GenBank/DDBJ databases">
        <authorList>
            <person name="Sun Q."/>
        </authorList>
    </citation>
    <scope>NUCLEOTIDE SEQUENCE</scope>
    <source>
        <strain evidence="1">CCM 8862</strain>
    </source>
</reference>
<proteinExistence type="predicted"/>
<comment type="caution">
    <text evidence="1">The sequence shown here is derived from an EMBL/GenBank/DDBJ whole genome shotgun (WGS) entry which is preliminary data.</text>
</comment>
<dbReference type="AlphaFoldDB" id="A0A939IYK2"/>
<evidence type="ECO:0000313" key="1">
    <source>
        <dbReference type="EMBL" id="MBN9645203.1"/>
    </source>
</evidence>
<gene>
    <name evidence="1" type="ORF">JZY06_11360</name>
</gene>
<sequence>MPAAPVVITKWGLVELGHMSSTRATCGSTHTRGLRDFLAEGHVAVNASATTISLANSCHGFAFTISSRWNPAAPPPPKNILFKGWFGKYARYRLA</sequence>
<dbReference type="Proteomes" id="UP000664332">
    <property type="component" value="Unassembled WGS sequence"/>
</dbReference>
<organism evidence="1 2">
    <name type="scientific">Corynebacterium mendelii</name>
    <dbReference type="NCBI Taxonomy" id="2765362"/>
    <lineage>
        <taxon>Bacteria</taxon>
        <taxon>Bacillati</taxon>
        <taxon>Actinomycetota</taxon>
        <taxon>Actinomycetes</taxon>
        <taxon>Mycobacteriales</taxon>
        <taxon>Corynebacteriaceae</taxon>
        <taxon>Corynebacterium</taxon>
    </lineage>
</organism>
<keyword evidence="2" id="KW-1185">Reference proteome</keyword>